<dbReference type="InterPro" id="IPR016181">
    <property type="entry name" value="Acyl_CoA_acyltransferase"/>
</dbReference>
<reference evidence="2 3" key="1">
    <citation type="submission" date="2017-01" db="EMBL/GenBank/DDBJ databases">
        <authorList>
            <person name="Varghese N."/>
            <person name="Submissions S."/>
        </authorList>
    </citation>
    <scope>NUCLEOTIDE SEQUENCE [LARGE SCALE GENOMIC DNA]</scope>
    <source>
        <strain evidence="2 3">ATCC 23464</strain>
    </source>
</reference>
<protein>
    <submittedName>
        <fullName evidence="2">Acetyltransferase (GNAT) family protein</fullName>
    </submittedName>
</protein>
<feature type="domain" description="N-acetyltransferase" evidence="1">
    <location>
        <begin position="23"/>
        <end position="89"/>
    </location>
</feature>
<name>A0ABY1JPI4_9BACL</name>
<dbReference type="Gene3D" id="3.40.630.30">
    <property type="match status" value="1"/>
</dbReference>
<dbReference type="RefSeq" id="WP_244555874.1">
    <property type="nucleotide sequence ID" value="NZ_FTNK01000002.1"/>
</dbReference>
<dbReference type="EMBL" id="FTNK01000002">
    <property type="protein sequence ID" value="SIQ53447.1"/>
    <property type="molecule type" value="Genomic_DNA"/>
</dbReference>
<proteinExistence type="predicted"/>
<accession>A0ABY1JPI4</accession>
<dbReference type="Proteomes" id="UP000186666">
    <property type="component" value="Unassembled WGS sequence"/>
</dbReference>
<dbReference type="InterPro" id="IPR000182">
    <property type="entry name" value="GNAT_dom"/>
</dbReference>
<dbReference type="Pfam" id="PF00583">
    <property type="entry name" value="Acetyltransf_1"/>
    <property type="match status" value="1"/>
</dbReference>
<evidence type="ECO:0000313" key="3">
    <source>
        <dbReference type="Proteomes" id="UP000186666"/>
    </source>
</evidence>
<keyword evidence="3" id="KW-1185">Reference proteome</keyword>
<dbReference type="SUPFAM" id="SSF55729">
    <property type="entry name" value="Acyl-CoA N-acyltransferases (Nat)"/>
    <property type="match status" value="1"/>
</dbReference>
<sequence>MIYMDLYGFICIGNSARVPGGYRIGIYNNDKYIDLGLGLSPELTGKGIGLNFLTSSIHFIGEQYKSSDIQLVVARYNERAIKVYERAGFIIGQSFKSEFEDQEMDFLVMSYSSKNNDY</sequence>
<evidence type="ECO:0000313" key="2">
    <source>
        <dbReference type="EMBL" id="SIQ53447.1"/>
    </source>
</evidence>
<gene>
    <name evidence="2" type="ORF">SAMN05421578_102456</name>
</gene>
<organism evidence="2 3">
    <name type="scientific">Paenibacillus macquariensis</name>
    <dbReference type="NCBI Taxonomy" id="948756"/>
    <lineage>
        <taxon>Bacteria</taxon>
        <taxon>Bacillati</taxon>
        <taxon>Bacillota</taxon>
        <taxon>Bacilli</taxon>
        <taxon>Bacillales</taxon>
        <taxon>Paenibacillaceae</taxon>
        <taxon>Paenibacillus</taxon>
    </lineage>
</organism>
<comment type="caution">
    <text evidence="2">The sequence shown here is derived from an EMBL/GenBank/DDBJ whole genome shotgun (WGS) entry which is preliminary data.</text>
</comment>
<evidence type="ECO:0000259" key="1">
    <source>
        <dbReference type="Pfam" id="PF00583"/>
    </source>
</evidence>